<name>A0A553HSQ2_9PEZI</name>
<gene>
    <name evidence="9" type="ORF">FHL15_008172</name>
</gene>
<keyword evidence="3 7" id="KW-1133">Transmembrane helix</keyword>
<evidence type="ECO:0000256" key="5">
    <source>
        <dbReference type="ARBA" id="ARBA00038359"/>
    </source>
</evidence>
<organism evidence="9 10">
    <name type="scientific">Xylaria flabelliformis</name>
    <dbReference type="NCBI Taxonomy" id="2512241"/>
    <lineage>
        <taxon>Eukaryota</taxon>
        <taxon>Fungi</taxon>
        <taxon>Dikarya</taxon>
        <taxon>Ascomycota</taxon>
        <taxon>Pezizomycotina</taxon>
        <taxon>Sordariomycetes</taxon>
        <taxon>Xylariomycetidae</taxon>
        <taxon>Xylariales</taxon>
        <taxon>Xylariaceae</taxon>
        <taxon>Xylaria</taxon>
    </lineage>
</organism>
<feature type="domain" description="Rhodopsin" evidence="8">
    <location>
        <begin position="91"/>
        <end position="248"/>
    </location>
</feature>
<dbReference type="PANTHER" id="PTHR33048:SF158">
    <property type="entry name" value="MEMBRANE PROTEIN PTH11-LIKE, PUTATIVE-RELATED"/>
    <property type="match status" value="1"/>
</dbReference>
<sequence length="347" mass="38146">MASQLPPPSVLWSTPAGNPPPGMVSNLIDPETNKTPLQVTLSIFLALAVFAVAVRCYVQLHVVNHKPGWDDLMLLFALWTRVINSLPQPLTGFVKLSILTFYLRVFGVQRIMKILTIFGIIFVSVLYTTFTIAFAVVDSTIHRPAVVKLSITQAAISVVTDLYLLILPISSVLRLQMSRSRKLAIVGIFSSGLAALLLSTLTLYWRSENSVGVETDSTWFAAENFTVSLVEIDIGILCACMPLFGPLMTGVGQTTKVWTNYLRLKGSQLRLYSSRRSRGLQNGHSNGSHEHSVGGEPGQKGAIYMELEERNPKPSRSAKKHWFDRSVVGVSTMGTDTTLNDDRGPLV</sequence>
<evidence type="ECO:0000256" key="2">
    <source>
        <dbReference type="ARBA" id="ARBA00022692"/>
    </source>
</evidence>
<evidence type="ECO:0000259" key="8">
    <source>
        <dbReference type="Pfam" id="PF20684"/>
    </source>
</evidence>
<evidence type="ECO:0000256" key="3">
    <source>
        <dbReference type="ARBA" id="ARBA00022989"/>
    </source>
</evidence>
<evidence type="ECO:0000313" key="9">
    <source>
        <dbReference type="EMBL" id="TRX90967.1"/>
    </source>
</evidence>
<dbReference type="EMBL" id="VFLP01000050">
    <property type="protein sequence ID" value="TRX90967.1"/>
    <property type="molecule type" value="Genomic_DNA"/>
</dbReference>
<evidence type="ECO:0000256" key="7">
    <source>
        <dbReference type="SAM" id="Phobius"/>
    </source>
</evidence>
<protein>
    <recommendedName>
        <fullName evidence="8">Rhodopsin domain-containing protein</fullName>
    </recommendedName>
</protein>
<feature type="transmembrane region" description="Helical" evidence="7">
    <location>
        <begin position="149"/>
        <end position="171"/>
    </location>
</feature>
<dbReference type="GO" id="GO:0016020">
    <property type="term" value="C:membrane"/>
    <property type="evidence" value="ECO:0007669"/>
    <property type="project" value="UniProtKB-SubCell"/>
</dbReference>
<feature type="transmembrane region" description="Helical" evidence="7">
    <location>
        <begin position="39"/>
        <end position="58"/>
    </location>
</feature>
<comment type="similarity">
    <text evidence="5">Belongs to the SAT4 family.</text>
</comment>
<dbReference type="InterPro" id="IPR052337">
    <property type="entry name" value="SAT4-like"/>
</dbReference>
<dbReference type="InterPro" id="IPR049326">
    <property type="entry name" value="Rhodopsin_dom_fungi"/>
</dbReference>
<keyword evidence="10" id="KW-1185">Reference proteome</keyword>
<keyword evidence="2 7" id="KW-0812">Transmembrane</keyword>
<accession>A0A553HSQ2</accession>
<comment type="caution">
    <text evidence="9">The sequence shown here is derived from an EMBL/GenBank/DDBJ whole genome shotgun (WGS) entry which is preliminary data.</text>
</comment>
<dbReference type="Proteomes" id="UP000319160">
    <property type="component" value="Unassembled WGS sequence"/>
</dbReference>
<proteinExistence type="inferred from homology"/>
<feature type="transmembrane region" description="Helical" evidence="7">
    <location>
        <begin position="225"/>
        <end position="244"/>
    </location>
</feature>
<dbReference type="Pfam" id="PF20684">
    <property type="entry name" value="Fung_rhodopsin"/>
    <property type="match status" value="1"/>
</dbReference>
<dbReference type="AlphaFoldDB" id="A0A553HSQ2"/>
<evidence type="ECO:0000256" key="4">
    <source>
        <dbReference type="ARBA" id="ARBA00023136"/>
    </source>
</evidence>
<reference evidence="10" key="1">
    <citation type="submission" date="2019-06" db="EMBL/GenBank/DDBJ databases">
        <title>Draft genome sequence of the griseofulvin-producing fungus Xylaria cubensis strain G536.</title>
        <authorList>
            <person name="Mead M.E."/>
            <person name="Raja H.A."/>
            <person name="Steenwyk J.L."/>
            <person name="Knowles S.L."/>
            <person name="Oberlies N.H."/>
            <person name="Rokas A."/>
        </authorList>
    </citation>
    <scope>NUCLEOTIDE SEQUENCE [LARGE SCALE GENOMIC DNA]</scope>
    <source>
        <strain evidence="10">G536</strain>
    </source>
</reference>
<feature type="transmembrane region" description="Helical" evidence="7">
    <location>
        <begin position="183"/>
        <end position="205"/>
    </location>
</feature>
<dbReference type="OrthoDB" id="444631at2759"/>
<keyword evidence="4 7" id="KW-0472">Membrane</keyword>
<dbReference type="PANTHER" id="PTHR33048">
    <property type="entry name" value="PTH11-LIKE INTEGRAL MEMBRANE PROTEIN (AFU_ORTHOLOGUE AFUA_5G11245)"/>
    <property type="match status" value="1"/>
</dbReference>
<evidence type="ECO:0000256" key="1">
    <source>
        <dbReference type="ARBA" id="ARBA00004141"/>
    </source>
</evidence>
<feature type="region of interest" description="Disordered" evidence="6">
    <location>
        <begin position="278"/>
        <end position="299"/>
    </location>
</feature>
<comment type="subcellular location">
    <subcellularLocation>
        <location evidence="1">Membrane</location>
        <topology evidence="1">Multi-pass membrane protein</topology>
    </subcellularLocation>
</comment>
<feature type="transmembrane region" description="Helical" evidence="7">
    <location>
        <begin position="114"/>
        <end position="137"/>
    </location>
</feature>
<evidence type="ECO:0000313" key="10">
    <source>
        <dbReference type="Proteomes" id="UP000319160"/>
    </source>
</evidence>
<evidence type="ECO:0000256" key="6">
    <source>
        <dbReference type="SAM" id="MobiDB-lite"/>
    </source>
</evidence>